<organism evidence="4 5">
    <name type="scientific">Malassezia psittaci</name>
    <dbReference type="NCBI Taxonomy" id="1821823"/>
    <lineage>
        <taxon>Eukaryota</taxon>
        <taxon>Fungi</taxon>
        <taxon>Dikarya</taxon>
        <taxon>Basidiomycota</taxon>
        <taxon>Ustilaginomycotina</taxon>
        <taxon>Malasseziomycetes</taxon>
        <taxon>Malasseziales</taxon>
        <taxon>Malasseziaceae</taxon>
        <taxon>Malassezia</taxon>
    </lineage>
</organism>
<feature type="compositionally biased region" description="Acidic residues" evidence="3">
    <location>
        <begin position="166"/>
        <end position="175"/>
    </location>
</feature>
<comment type="similarity">
    <text evidence="1">Belongs to the TSR2 family.</text>
</comment>
<dbReference type="AlphaFoldDB" id="A0AAF0F866"/>
<evidence type="ECO:0000313" key="4">
    <source>
        <dbReference type="EMBL" id="WFD41839.1"/>
    </source>
</evidence>
<dbReference type="PANTHER" id="PTHR21250">
    <property type="entry name" value="PRE-RRNA-PROCESSING PROTEIN TSR2 HOMOLOG"/>
    <property type="match status" value="1"/>
</dbReference>
<dbReference type="InterPro" id="IPR019398">
    <property type="entry name" value="Pre-rRNA_process_TSR2"/>
</dbReference>
<evidence type="ECO:0000256" key="1">
    <source>
        <dbReference type="ARBA" id="ARBA00006524"/>
    </source>
</evidence>
<sequence length="215" mass="23965">MASAGTSDAKLASSSAGDEQDKVQISANEYNDSTPSEKEQQFARACYIMLALWPAMRQAVLEQWGGVDSEEKQTYLLSYLCDEYGSGKGSCPDADDLADLLDNYMAEEYDCQLEDDSSMLVAAHVIECYKAIFEEEHGQEFVNALEKTFAKAYKTVQNNATQHSDEELDDAELGDGETQSAIQHEDPPNQLINKPKPKPEIDEDGFETVVSRRRR</sequence>
<protein>
    <submittedName>
        <fullName evidence="4">rRNA accumulation- protein</fullName>
    </submittedName>
</protein>
<feature type="region of interest" description="Disordered" evidence="3">
    <location>
        <begin position="160"/>
        <end position="215"/>
    </location>
</feature>
<dbReference type="GO" id="GO:0006364">
    <property type="term" value="P:rRNA processing"/>
    <property type="evidence" value="ECO:0007669"/>
    <property type="project" value="UniProtKB-KW"/>
</dbReference>
<reference evidence="4" key="1">
    <citation type="submission" date="2023-02" db="EMBL/GenBank/DDBJ databases">
        <title>Mating type loci evolution in Malassezia.</title>
        <authorList>
            <person name="Coelho M.A."/>
        </authorList>
    </citation>
    <scope>NUCLEOTIDE SEQUENCE</scope>
    <source>
        <strain evidence="4">CBS 14136</strain>
    </source>
</reference>
<evidence type="ECO:0000256" key="3">
    <source>
        <dbReference type="SAM" id="MobiDB-lite"/>
    </source>
</evidence>
<dbReference type="Pfam" id="PF10273">
    <property type="entry name" value="WGG"/>
    <property type="match status" value="1"/>
</dbReference>
<gene>
    <name evidence="4" type="primary">TSR2</name>
    <name evidence="4" type="ORF">MPSI1_000475</name>
</gene>
<dbReference type="Proteomes" id="UP001214628">
    <property type="component" value="Chromosome 1"/>
</dbReference>
<keyword evidence="2" id="KW-0698">rRNA processing</keyword>
<evidence type="ECO:0000256" key="2">
    <source>
        <dbReference type="ARBA" id="ARBA00022552"/>
    </source>
</evidence>
<name>A0AAF0F866_9BASI</name>
<proteinExistence type="inferred from homology"/>
<evidence type="ECO:0000313" key="5">
    <source>
        <dbReference type="Proteomes" id="UP001214628"/>
    </source>
</evidence>
<keyword evidence="5" id="KW-1185">Reference proteome</keyword>
<dbReference type="EMBL" id="CP118375">
    <property type="protein sequence ID" value="WFD41839.1"/>
    <property type="molecule type" value="Genomic_DNA"/>
</dbReference>
<accession>A0AAF0F866</accession>
<feature type="compositionally biased region" description="Polar residues" evidence="3">
    <location>
        <begin position="1"/>
        <end position="34"/>
    </location>
</feature>
<feature type="region of interest" description="Disordered" evidence="3">
    <location>
        <begin position="1"/>
        <end position="37"/>
    </location>
</feature>